<feature type="transmembrane region" description="Helical" evidence="7">
    <location>
        <begin position="189"/>
        <end position="214"/>
    </location>
</feature>
<dbReference type="GO" id="GO:0016020">
    <property type="term" value="C:membrane"/>
    <property type="evidence" value="ECO:0007669"/>
    <property type="project" value="UniProtKB-SubCell"/>
</dbReference>
<feature type="transmembrane region" description="Helical" evidence="7">
    <location>
        <begin position="226"/>
        <end position="248"/>
    </location>
</feature>
<evidence type="ECO:0000256" key="8">
    <source>
        <dbReference type="SAM" id="SignalP"/>
    </source>
</evidence>
<dbReference type="Proteomes" id="UP000094444">
    <property type="component" value="Unassembled WGS sequence"/>
</dbReference>
<keyword evidence="8" id="KW-0732">Signal</keyword>
<dbReference type="OrthoDB" id="2496787at2759"/>
<evidence type="ECO:0000256" key="1">
    <source>
        <dbReference type="ARBA" id="ARBA00004141"/>
    </source>
</evidence>
<keyword evidence="3 7" id="KW-1133">Transmembrane helix</keyword>
<feature type="transmembrane region" description="Helical" evidence="7">
    <location>
        <begin position="114"/>
        <end position="134"/>
    </location>
</feature>
<dbReference type="Pfam" id="PF20684">
    <property type="entry name" value="Fung_rhodopsin"/>
    <property type="match status" value="1"/>
</dbReference>
<feature type="transmembrane region" description="Helical" evidence="7">
    <location>
        <begin position="260"/>
        <end position="283"/>
    </location>
</feature>
<feature type="transmembrane region" description="Helical" evidence="7">
    <location>
        <begin position="34"/>
        <end position="52"/>
    </location>
</feature>
<feature type="chain" id="PRO_5015162196" evidence="8">
    <location>
        <begin position="19"/>
        <end position="381"/>
    </location>
</feature>
<dbReference type="InterPro" id="IPR052337">
    <property type="entry name" value="SAT4-like"/>
</dbReference>
<comment type="subcellular location">
    <subcellularLocation>
        <location evidence="1">Membrane</location>
        <topology evidence="1">Multi-pass membrane protein</topology>
    </subcellularLocation>
</comment>
<evidence type="ECO:0000256" key="5">
    <source>
        <dbReference type="ARBA" id="ARBA00038359"/>
    </source>
</evidence>
<evidence type="ECO:0000256" key="3">
    <source>
        <dbReference type="ARBA" id="ARBA00022989"/>
    </source>
</evidence>
<feature type="signal peptide" evidence="8">
    <location>
        <begin position="1"/>
        <end position="18"/>
    </location>
</feature>
<dbReference type="InParanoid" id="A0A2P5HU28"/>
<dbReference type="PANTHER" id="PTHR33048:SF160">
    <property type="entry name" value="SAT4 FAMILY MEMBRANE PROTEIN"/>
    <property type="match status" value="1"/>
</dbReference>
<sequence length="381" mass="42518">MFQLVLVSEVLSVGRVQADACNTPLRSQKAELMAPLAIEVLGIPAVLLRLFSRWRYTGGYDIDDWIMVACLPIFIVFEVVGRISGQLGFGVDVWMVEPDVFSYALKLFYIDESFYLTVLVLTKISVLFFYLRIFPQKKFRWACYGVMAWVGVSGLTFVFMQIFQCLPVEFVWQGWLGTFGPHRCLNVHALTYTAAAFGITQDLVMLIMPMPLLWNLNTSLRQRIDIGVMFSLGFFILLTSCIRLGFIVKFANTYNPSRDYVGPLIWSGLECGVSMIVTSLPGIRILLVRRRSALAGSTAVNHSGYASRGSSRWGSKAVSGKKSANWSLFSTRAGTQAQNESEVELGDKSRAPESQEMGDVSTSGNATGQRQVPSFERGYYP</sequence>
<comment type="similarity">
    <text evidence="5">Belongs to the SAT4 family.</text>
</comment>
<dbReference type="InterPro" id="IPR049326">
    <property type="entry name" value="Rhodopsin_dom_fungi"/>
</dbReference>
<comment type="caution">
    <text evidence="10">The sequence shown here is derived from an EMBL/GenBank/DDBJ whole genome shotgun (WGS) entry which is preliminary data.</text>
</comment>
<feature type="compositionally biased region" description="Polar residues" evidence="6">
    <location>
        <begin position="360"/>
        <end position="372"/>
    </location>
</feature>
<evidence type="ECO:0000313" key="11">
    <source>
        <dbReference type="Proteomes" id="UP000094444"/>
    </source>
</evidence>
<evidence type="ECO:0000256" key="6">
    <source>
        <dbReference type="SAM" id="MobiDB-lite"/>
    </source>
</evidence>
<evidence type="ECO:0000256" key="4">
    <source>
        <dbReference type="ARBA" id="ARBA00023136"/>
    </source>
</evidence>
<dbReference type="EMBL" id="MAVT02000740">
    <property type="protein sequence ID" value="POS73752.1"/>
    <property type="molecule type" value="Genomic_DNA"/>
</dbReference>
<evidence type="ECO:0000256" key="2">
    <source>
        <dbReference type="ARBA" id="ARBA00022692"/>
    </source>
</evidence>
<feature type="transmembrane region" description="Helical" evidence="7">
    <location>
        <begin position="64"/>
        <end position="85"/>
    </location>
</feature>
<evidence type="ECO:0000313" key="10">
    <source>
        <dbReference type="EMBL" id="POS73752.1"/>
    </source>
</evidence>
<protein>
    <submittedName>
        <fullName evidence="10">CFEM domain-containing protein</fullName>
    </submittedName>
</protein>
<reference evidence="10" key="1">
    <citation type="submission" date="2017-09" db="EMBL/GenBank/DDBJ databases">
        <title>Polyketide synthases of a Diaporthe helianthi virulent isolate.</title>
        <authorList>
            <person name="Baroncelli R."/>
        </authorList>
    </citation>
    <scope>NUCLEOTIDE SEQUENCE [LARGE SCALE GENOMIC DNA]</scope>
    <source>
        <strain evidence="10">7/96</strain>
    </source>
</reference>
<proteinExistence type="inferred from homology"/>
<keyword evidence="2 7" id="KW-0812">Transmembrane</keyword>
<feature type="transmembrane region" description="Helical" evidence="7">
    <location>
        <begin position="141"/>
        <end position="163"/>
    </location>
</feature>
<feature type="region of interest" description="Disordered" evidence="6">
    <location>
        <begin position="332"/>
        <end position="381"/>
    </location>
</feature>
<accession>A0A2P5HU28</accession>
<gene>
    <name evidence="10" type="ORF">DHEL01_v207856</name>
</gene>
<evidence type="ECO:0000259" key="9">
    <source>
        <dbReference type="Pfam" id="PF20684"/>
    </source>
</evidence>
<keyword evidence="11" id="KW-1185">Reference proteome</keyword>
<evidence type="ECO:0000256" key="7">
    <source>
        <dbReference type="SAM" id="Phobius"/>
    </source>
</evidence>
<organism evidence="10 11">
    <name type="scientific">Diaporthe helianthi</name>
    <dbReference type="NCBI Taxonomy" id="158607"/>
    <lineage>
        <taxon>Eukaryota</taxon>
        <taxon>Fungi</taxon>
        <taxon>Dikarya</taxon>
        <taxon>Ascomycota</taxon>
        <taxon>Pezizomycotina</taxon>
        <taxon>Sordariomycetes</taxon>
        <taxon>Sordariomycetidae</taxon>
        <taxon>Diaporthales</taxon>
        <taxon>Diaporthaceae</taxon>
        <taxon>Diaporthe</taxon>
    </lineage>
</organism>
<keyword evidence="4 7" id="KW-0472">Membrane</keyword>
<dbReference type="AlphaFoldDB" id="A0A2P5HU28"/>
<name>A0A2P5HU28_DIAHE</name>
<dbReference type="PANTHER" id="PTHR33048">
    <property type="entry name" value="PTH11-LIKE INTEGRAL MEMBRANE PROTEIN (AFU_ORTHOLOGUE AFUA_5G11245)"/>
    <property type="match status" value="1"/>
</dbReference>
<feature type="domain" description="Rhodopsin" evidence="9">
    <location>
        <begin position="48"/>
        <end position="288"/>
    </location>
</feature>